<reference evidence="3 4" key="1">
    <citation type="journal article" date="2024" name="IMA Fungus">
        <title>IMA Genome - F19 : A genome assembly and annotation guide to empower mycologists, including annotated draft genome sequences of Ceratocystis pirilliformis, Diaporthe australafricana, Fusarium ophioides, Paecilomyces lecythidis, and Sporothrix stenoceras.</title>
        <authorList>
            <person name="Aylward J."/>
            <person name="Wilson A.M."/>
            <person name="Visagie C.M."/>
            <person name="Spraker J."/>
            <person name="Barnes I."/>
            <person name="Buitendag C."/>
            <person name="Ceriani C."/>
            <person name="Del Mar Angel L."/>
            <person name="du Plessis D."/>
            <person name="Fuchs T."/>
            <person name="Gasser K."/>
            <person name="Kramer D."/>
            <person name="Li W."/>
            <person name="Munsamy K."/>
            <person name="Piso A."/>
            <person name="Price J.L."/>
            <person name="Sonnekus B."/>
            <person name="Thomas C."/>
            <person name="van der Nest A."/>
            <person name="van Dijk A."/>
            <person name="van Heerden A."/>
            <person name="van Vuuren N."/>
            <person name="Yilmaz N."/>
            <person name="Duong T.A."/>
            <person name="van der Merwe N.A."/>
            <person name="Wingfield M.J."/>
            <person name="Wingfield B.D."/>
        </authorList>
    </citation>
    <scope>NUCLEOTIDE SEQUENCE [LARGE SCALE GENOMIC DNA]</scope>
    <source>
        <strain evidence="3 4">CMW 18167</strain>
    </source>
</reference>
<dbReference type="PANTHER" id="PTHR24223:SF345">
    <property type="entry name" value="ABC MULTIDRUG TRANSPORTER (EUROFUNG)"/>
    <property type="match status" value="1"/>
</dbReference>
<evidence type="ECO:0000313" key="3">
    <source>
        <dbReference type="EMBL" id="KAL1875051.1"/>
    </source>
</evidence>
<proteinExistence type="predicted"/>
<dbReference type="PANTHER" id="PTHR24223">
    <property type="entry name" value="ATP-BINDING CASSETTE SUB-FAMILY C"/>
    <property type="match status" value="1"/>
</dbReference>
<dbReference type="Proteomes" id="UP001583193">
    <property type="component" value="Unassembled WGS sequence"/>
</dbReference>
<keyword evidence="1" id="KW-0547">Nucleotide-binding</keyword>
<protein>
    <submittedName>
        <fullName evidence="3">Uncharacterized protein</fullName>
    </submittedName>
</protein>
<name>A0ABR3XH55_9EURO</name>
<gene>
    <name evidence="3" type="ORF">Plec18167_005719</name>
</gene>
<comment type="caution">
    <text evidence="3">The sequence shown here is derived from an EMBL/GenBank/DDBJ whole genome shotgun (WGS) entry which is preliminary data.</text>
</comment>
<dbReference type="SUPFAM" id="SSF52540">
    <property type="entry name" value="P-loop containing nucleoside triphosphate hydrolases"/>
    <property type="match status" value="1"/>
</dbReference>
<organism evidence="3 4">
    <name type="scientific">Paecilomyces lecythidis</name>
    <dbReference type="NCBI Taxonomy" id="3004212"/>
    <lineage>
        <taxon>Eukaryota</taxon>
        <taxon>Fungi</taxon>
        <taxon>Dikarya</taxon>
        <taxon>Ascomycota</taxon>
        <taxon>Pezizomycotina</taxon>
        <taxon>Eurotiomycetes</taxon>
        <taxon>Eurotiomycetidae</taxon>
        <taxon>Eurotiales</taxon>
        <taxon>Thermoascaceae</taxon>
        <taxon>Paecilomyces</taxon>
    </lineage>
</organism>
<dbReference type="InterPro" id="IPR027417">
    <property type="entry name" value="P-loop_NTPase"/>
</dbReference>
<accession>A0ABR3XH55</accession>
<dbReference type="Gene3D" id="3.40.50.300">
    <property type="entry name" value="P-loop containing nucleotide triphosphate hydrolases"/>
    <property type="match status" value="1"/>
</dbReference>
<keyword evidence="2" id="KW-0067">ATP-binding</keyword>
<evidence type="ECO:0000313" key="4">
    <source>
        <dbReference type="Proteomes" id="UP001583193"/>
    </source>
</evidence>
<sequence>MLRPSTILILDEATSNIDSKTENIMQRVIREKFANYTIITVAHKLDTILDYDKIAMLDAGQLVAFDDPYTLLSTDSAFSRFYASKVAEDAD</sequence>
<dbReference type="EMBL" id="JAVDPF010000018">
    <property type="protein sequence ID" value="KAL1875051.1"/>
    <property type="molecule type" value="Genomic_DNA"/>
</dbReference>
<evidence type="ECO:0000256" key="1">
    <source>
        <dbReference type="ARBA" id="ARBA00022741"/>
    </source>
</evidence>
<evidence type="ECO:0000256" key="2">
    <source>
        <dbReference type="ARBA" id="ARBA00022840"/>
    </source>
</evidence>
<keyword evidence="4" id="KW-1185">Reference proteome</keyword>
<dbReference type="InterPro" id="IPR050173">
    <property type="entry name" value="ABC_transporter_C-like"/>
</dbReference>